<dbReference type="AlphaFoldDB" id="A0A2V1GSX0"/>
<dbReference type="Gene3D" id="3.30.450.40">
    <property type="match status" value="1"/>
</dbReference>
<dbReference type="Pfam" id="PF04340">
    <property type="entry name" value="DUF484"/>
    <property type="match status" value="1"/>
</dbReference>
<dbReference type="EMBL" id="QDDL01000009">
    <property type="protein sequence ID" value="PVZ65621.1"/>
    <property type="molecule type" value="Genomic_DNA"/>
</dbReference>
<dbReference type="OrthoDB" id="8525200at2"/>
<organism evidence="1 2">
    <name type="scientific">Pelagibaculum spongiae</name>
    <dbReference type="NCBI Taxonomy" id="2080658"/>
    <lineage>
        <taxon>Bacteria</taxon>
        <taxon>Pseudomonadati</taxon>
        <taxon>Pseudomonadota</taxon>
        <taxon>Gammaproteobacteria</taxon>
        <taxon>Oceanospirillales</taxon>
        <taxon>Pelagibaculum</taxon>
    </lineage>
</organism>
<name>A0A2V1GSX0_9GAMM</name>
<dbReference type="RefSeq" id="WP_116688361.1">
    <property type="nucleotide sequence ID" value="NZ_CAWNYD010000009.1"/>
</dbReference>
<accession>A0A2V1GSX0</accession>
<dbReference type="InterPro" id="IPR029016">
    <property type="entry name" value="GAF-like_dom_sf"/>
</dbReference>
<sequence length="230" mass="25736">MSKPTAETQKVIDYLRKHPDFFESQQELLCSLQLGHDTGGNAISLIERQVQILQKKLVEREKQTQDLITVAHENNRLYESAQQFTLKLLDARTLDQIAAQLECALKNDFKCQVISLKLFSDHDQAGSYAFNHPEKAHRALNRLLGQQKPLCGRLSKIEMTSVFDDQAEEVQSAALIPLEGGLGVLGIGSHDPEHFRGDLGTLFLVHMGKILTRCLQHLEVKPLVMSAADA</sequence>
<proteinExistence type="predicted"/>
<evidence type="ECO:0000313" key="1">
    <source>
        <dbReference type="EMBL" id="PVZ65621.1"/>
    </source>
</evidence>
<comment type="caution">
    <text evidence="1">The sequence shown here is derived from an EMBL/GenBank/DDBJ whole genome shotgun (WGS) entry which is preliminary data.</text>
</comment>
<dbReference type="Proteomes" id="UP000244906">
    <property type="component" value="Unassembled WGS sequence"/>
</dbReference>
<dbReference type="InterPro" id="IPR007435">
    <property type="entry name" value="DUF484"/>
</dbReference>
<evidence type="ECO:0000313" key="2">
    <source>
        <dbReference type="Proteomes" id="UP000244906"/>
    </source>
</evidence>
<gene>
    <name evidence="1" type="ORF">DC094_17190</name>
</gene>
<protein>
    <submittedName>
        <fullName evidence="1">DUF484 domain-containing protein</fullName>
    </submittedName>
</protein>
<dbReference type="PANTHER" id="PTHR38765">
    <property type="entry name" value="DUF484 DOMAIN-CONTAINING PROTEIN"/>
    <property type="match status" value="1"/>
</dbReference>
<dbReference type="PANTHER" id="PTHR38765:SF1">
    <property type="entry name" value="DUF484 DOMAIN-CONTAINING PROTEIN"/>
    <property type="match status" value="1"/>
</dbReference>
<reference evidence="1 2" key="1">
    <citation type="submission" date="2018-04" db="EMBL/GenBank/DDBJ databases">
        <title>Thalassorhabdus spongiae gen. nov., sp. nov., isolated from a marine sponge in South-West Iceland.</title>
        <authorList>
            <person name="Knobloch S."/>
            <person name="Daussin A."/>
            <person name="Johannsson R."/>
            <person name="Marteinsson V.T."/>
        </authorList>
    </citation>
    <scope>NUCLEOTIDE SEQUENCE [LARGE SCALE GENOMIC DNA]</scope>
    <source>
        <strain evidence="1 2">Hp12</strain>
    </source>
</reference>
<keyword evidence="2" id="KW-1185">Reference proteome</keyword>